<dbReference type="EMBL" id="SOGO01000038">
    <property type="protein sequence ID" value="TFC99895.1"/>
    <property type="molecule type" value="Genomic_DNA"/>
</dbReference>
<evidence type="ECO:0000256" key="6">
    <source>
        <dbReference type="ARBA" id="ARBA00023146"/>
    </source>
</evidence>
<dbReference type="RefSeq" id="WP_134374941.1">
    <property type="nucleotide sequence ID" value="NZ_SOGO01000038.1"/>
</dbReference>
<dbReference type="InterPro" id="IPR002319">
    <property type="entry name" value="Phenylalanyl-tRNA_Synthase"/>
</dbReference>
<organism evidence="8 9">
    <name type="scientific">Cryobacterium sandaracinum</name>
    <dbReference type="NCBI Taxonomy" id="1259247"/>
    <lineage>
        <taxon>Bacteria</taxon>
        <taxon>Bacillati</taxon>
        <taxon>Actinomycetota</taxon>
        <taxon>Actinomycetes</taxon>
        <taxon>Micrococcales</taxon>
        <taxon>Microbacteriaceae</taxon>
        <taxon>Cryobacterium</taxon>
    </lineage>
</organism>
<evidence type="ECO:0000256" key="4">
    <source>
        <dbReference type="ARBA" id="ARBA00022840"/>
    </source>
</evidence>
<dbReference type="SUPFAM" id="SSF55681">
    <property type="entry name" value="Class II aaRS and biotin synthetases"/>
    <property type="match status" value="1"/>
</dbReference>
<dbReference type="Gene3D" id="3.30.930.10">
    <property type="entry name" value="Bira Bifunctional Protein, Domain 2"/>
    <property type="match status" value="1"/>
</dbReference>
<evidence type="ECO:0000256" key="2">
    <source>
        <dbReference type="ARBA" id="ARBA00022598"/>
    </source>
</evidence>
<dbReference type="InterPro" id="IPR005121">
    <property type="entry name" value="Fdx_antiC-bd"/>
</dbReference>
<evidence type="ECO:0000256" key="5">
    <source>
        <dbReference type="ARBA" id="ARBA00022917"/>
    </source>
</evidence>
<dbReference type="SUPFAM" id="SSF54991">
    <property type="entry name" value="Anticodon-binding domain of PheRS"/>
    <property type="match status" value="1"/>
</dbReference>
<evidence type="ECO:0000313" key="8">
    <source>
        <dbReference type="EMBL" id="TFC99895.1"/>
    </source>
</evidence>
<keyword evidence="6" id="KW-0030">Aminoacyl-tRNA synthetase</keyword>
<name>A0ABY2J4M7_9MICO</name>
<dbReference type="InterPro" id="IPR045864">
    <property type="entry name" value="aa-tRNA-synth_II/BPL/LPL"/>
</dbReference>
<protein>
    <recommendedName>
        <fullName evidence="7">FDX-ACB domain-containing protein</fullName>
    </recommendedName>
</protein>
<dbReference type="Pfam" id="PF03147">
    <property type="entry name" value="FDX-ACB"/>
    <property type="match status" value="1"/>
</dbReference>
<gene>
    <name evidence="8" type="ORF">E3T25_13950</name>
</gene>
<keyword evidence="3" id="KW-0547">Nucleotide-binding</keyword>
<dbReference type="Gene3D" id="3.30.70.380">
    <property type="entry name" value="Ferrodoxin-fold anticodon-binding domain"/>
    <property type="match status" value="1"/>
</dbReference>
<keyword evidence="9" id="KW-1185">Reference proteome</keyword>
<feature type="domain" description="FDX-ACB" evidence="7">
    <location>
        <begin position="264"/>
        <end position="371"/>
    </location>
</feature>
<dbReference type="SMART" id="SM00896">
    <property type="entry name" value="FDX-ACB"/>
    <property type="match status" value="1"/>
</dbReference>
<sequence>MTSYLSATELTDALNLRDLSNPAQGHHAMQTLLDDVASALAGHWGISAETIRHSPLVAVVDNYDKLGFDPASVTRDQRYSRYVSPTVMLRSHTSASIPTLLHELSTQASYDRLLVLPGLVYRRDAIDRTHVGAPHQVDLWRVSSTTMLTAADLQTMIGTLVEAVLPGAEWRAVPAVHPYTVHGCQVDVLVGAEWLELAECGLIAPHILTTAGLDPNAWSGLALGMGLDRALMLRKGIPDIHLLRAEDPRIGQQMLNLSPWQAVSVMPPIRRDISIVVDVDADAETLGDRARAALGDRIDDLESVEVLDVTAHADLPRGAQDRLRLRPDQANALVRLTLRPLSKTLTDPEANTIRDDIYKALHEGPVLELIG</sequence>
<keyword evidence="2" id="KW-0436">Ligase</keyword>
<dbReference type="Pfam" id="PF01409">
    <property type="entry name" value="tRNA-synt_2d"/>
    <property type="match status" value="1"/>
</dbReference>
<evidence type="ECO:0000256" key="1">
    <source>
        <dbReference type="ARBA" id="ARBA00008226"/>
    </source>
</evidence>
<evidence type="ECO:0000259" key="7">
    <source>
        <dbReference type="PROSITE" id="PS51447"/>
    </source>
</evidence>
<dbReference type="InterPro" id="IPR036690">
    <property type="entry name" value="Fdx_antiC-bd_sf"/>
</dbReference>
<accession>A0ABY2J4M7</accession>
<evidence type="ECO:0000256" key="3">
    <source>
        <dbReference type="ARBA" id="ARBA00022741"/>
    </source>
</evidence>
<comment type="caution">
    <text evidence="8">The sequence shown here is derived from an EMBL/GenBank/DDBJ whole genome shotgun (WGS) entry which is preliminary data.</text>
</comment>
<comment type="similarity">
    <text evidence="1">Belongs to the class-II aminoacyl-tRNA synthetase family.</text>
</comment>
<proteinExistence type="inferred from homology"/>
<keyword evidence="4" id="KW-0067">ATP-binding</keyword>
<dbReference type="Proteomes" id="UP000297851">
    <property type="component" value="Unassembled WGS sequence"/>
</dbReference>
<keyword evidence="5" id="KW-0648">Protein biosynthesis</keyword>
<evidence type="ECO:0000313" key="9">
    <source>
        <dbReference type="Proteomes" id="UP000297851"/>
    </source>
</evidence>
<dbReference type="PROSITE" id="PS51447">
    <property type="entry name" value="FDX_ACB"/>
    <property type="match status" value="1"/>
</dbReference>
<reference evidence="8 9" key="1">
    <citation type="submission" date="2019-03" db="EMBL/GenBank/DDBJ databases">
        <title>Genomics of glacier-inhabiting Cryobacterium strains.</title>
        <authorList>
            <person name="Liu Q."/>
            <person name="Xin Y.-H."/>
        </authorList>
    </citation>
    <scope>NUCLEOTIDE SEQUENCE [LARGE SCALE GENOMIC DNA]</scope>
    <source>
        <strain evidence="8 9">TMT2-16</strain>
    </source>
</reference>